<comment type="caution">
    <text evidence="7">The sequence shown here is derived from an EMBL/GenBank/DDBJ whole genome shotgun (WGS) entry which is preliminary data.</text>
</comment>
<dbReference type="Gene3D" id="1.20.1250.20">
    <property type="entry name" value="MFS general substrate transporter like domains"/>
    <property type="match status" value="1"/>
</dbReference>
<evidence type="ECO:0000313" key="7">
    <source>
        <dbReference type="EMBL" id="CAG8971642.1"/>
    </source>
</evidence>
<dbReference type="PANTHER" id="PTHR23502:SF68">
    <property type="entry name" value="MULTIDRUG TRANSPORTER, PUTATIVE (AFU_ORTHOLOGUE AFUA_3G01120)-RELATED"/>
    <property type="match status" value="1"/>
</dbReference>
<keyword evidence="5 6" id="KW-0472">Membrane</keyword>
<comment type="subcellular location">
    <subcellularLocation>
        <location evidence="1">Membrane</location>
        <topology evidence="1">Multi-pass membrane protein</topology>
    </subcellularLocation>
</comment>
<dbReference type="GO" id="GO:0016020">
    <property type="term" value="C:membrane"/>
    <property type="evidence" value="ECO:0007669"/>
    <property type="project" value="UniProtKB-SubCell"/>
</dbReference>
<feature type="transmembrane region" description="Helical" evidence="6">
    <location>
        <begin position="88"/>
        <end position="116"/>
    </location>
</feature>
<dbReference type="PANTHER" id="PTHR23502">
    <property type="entry name" value="MAJOR FACILITATOR SUPERFAMILY"/>
    <property type="match status" value="1"/>
</dbReference>
<accession>A0A9N9Q1Q6</accession>
<evidence type="ECO:0000256" key="2">
    <source>
        <dbReference type="ARBA" id="ARBA00008335"/>
    </source>
</evidence>
<dbReference type="OrthoDB" id="5296287at2759"/>
<keyword evidence="3 6" id="KW-0812">Transmembrane</keyword>
<evidence type="ECO:0000256" key="6">
    <source>
        <dbReference type="SAM" id="Phobius"/>
    </source>
</evidence>
<feature type="transmembrane region" description="Helical" evidence="6">
    <location>
        <begin position="53"/>
        <end position="76"/>
    </location>
</feature>
<organism evidence="7 8">
    <name type="scientific">Hymenoscyphus albidus</name>
    <dbReference type="NCBI Taxonomy" id="595503"/>
    <lineage>
        <taxon>Eukaryota</taxon>
        <taxon>Fungi</taxon>
        <taxon>Dikarya</taxon>
        <taxon>Ascomycota</taxon>
        <taxon>Pezizomycotina</taxon>
        <taxon>Leotiomycetes</taxon>
        <taxon>Helotiales</taxon>
        <taxon>Helotiaceae</taxon>
        <taxon>Hymenoscyphus</taxon>
    </lineage>
</organism>
<feature type="transmembrane region" description="Helical" evidence="6">
    <location>
        <begin position="137"/>
        <end position="153"/>
    </location>
</feature>
<evidence type="ECO:0000256" key="1">
    <source>
        <dbReference type="ARBA" id="ARBA00004141"/>
    </source>
</evidence>
<dbReference type="EMBL" id="CAJVRM010000026">
    <property type="protein sequence ID" value="CAG8971642.1"/>
    <property type="molecule type" value="Genomic_DNA"/>
</dbReference>
<dbReference type="InterPro" id="IPR036259">
    <property type="entry name" value="MFS_trans_sf"/>
</dbReference>
<evidence type="ECO:0000256" key="4">
    <source>
        <dbReference type="ARBA" id="ARBA00022989"/>
    </source>
</evidence>
<reference evidence="7" key="1">
    <citation type="submission" date="2021-07" db="EMBL/GenBank/DDBJ databases">
        <authorList>
            <person name="Durling M."/>
        </authorList>
    </citation>
    <scope>NUCLEOTIDE SEQUENCE</scope>
</reference>
<evidence type="ECO:0000313" key="8">
    <source>
        <dbReference type="Proteomes" id="UP000701801"/>
    </source>
</evidence>
<name>A0A9N9Q1Q6_9HELO</name>
<dbReference type="SUPFAM" id="SSF103473">
    <property type="entry name" value="MFS general substrate transporter"/>
    <property type="match status" value="1"/>
</dbReference>
<evidence type="ECO:0000256" key="5">
    <source>
        <dbReference type="ARBA" id="ARBA00023136"/>
    </source>
</evidence>
<protein>
    <recommendedName>
        <fullName evidence="9">Major facilitator superfamily (MFS) profile domain-containing protein</fullName>
    </recommendedName>
</protein>
<comment type="similarity">
    <text evidence="2">Belongs to the major facilitator superfamily.</text>
</comment>
<proteinExistence type="inferred from homology"/>
<gene>
    <name evidence="7" type="ORF">HYALB_00003110</name>
</gene>
<evidence type="ECO:0008006" key="9">
    <source>
        <dbReference type="Google" id="ProtNLM"/>
    </source>
</evidence>
<keyword evidence="8" id="KW-1185">Reference proteome</keyword>
<evidence type="ECO:0000256" key="3">
    <source>
        <dbReference type="ARBA" id="ARBA00022692"/>
    </source>
</evidence>
<keyword evidence="4 6" id="KW-1133">Transmembrane helix</keyword>
<dbReference type="AlphaFoldDB" id="A0A9N9Q1Q6"/>
<dbReference type="Proteomes" id="UP000701801">
    <property type="component" value="Unassembled WGS sequence"/>
</dbReference>
<dbReference type="GO" id="GO:0022857">
    <property type="term" value="F:transmembrane transporter activity"/>
    <property type="evidence" value="ECO:0007669"/>
    <property type="project" value="TreeGrafter"/>
</dbReference>
<sequence>MRETYAPLLLERKASKLRKSTGNTSLKVEPASSTPISATELFWRTVTRPSKMILYSPIIFSLGIYTGIVFAYLYLMLVTFTEVYEQKYGFGIGVTGLTSLGLGVGCSIGMIGFGTASDRIMKRQTTRGKPNIPENRLITMIPAVVMLPVTYFIRSPDL</sequence>